<evidence type="ECO:0008006" key="5">
    <source>
        <dbReference type="Google" id="ProtNLM"/>
    </source>
</evidence>
<dbReference type="EMBL" id="AGNL01010600">
    <property type="protein sequence ID" value="EJK69004.1"/>
    <property type="molecule type" value="Genomic_DNA"/>
</dbReference>
<protein>
    <recommendedName>
        <fullName evidence="5">Chitin-binding type-2 domain-containing protein</fullName>
    </recommendedName>
</protein>
<dbReference type="OrthoDB" id="5946976at2759"/>
<evidence type="ECO:0000313" key="3">
    <source>
        <dbReference type="EMBL" id="EJK69004.1"/>
    </source>
</evidence>
<name>K0SVL5_THAOC</name>
<evidence type="ECO:0000256" key="1">
    <source>
        <dbReference type="SAM" id="MobiDB-lite"/>
    </source>
</evidence>
<keyword evidence="2" id="KW-0732">Signal</keyword>
<feature type="signal peptide" evidence="2">
    <location>
        <begin position="1"/>
        <end position="25"/>
    </location>
</feature>
<evidence type="ECO:0000256" key="2">
    <source>
        <dbReference type="SAM" id="SignalP"/>
    </source>
</evidence>
<dbReference type="PROSITE" id="PS51257">
    <property type="entry name" value="PROKAR_LIPOPROTEIN"/>
    <property type="match status" value="1"/>
</dbReference>
<evidence type="ECO:0000313" key="4">
    <source>
        <dbReference type="Proteomes" id="UP000266841"/>
    </source>
</evidence>
<dbReference type="Proteomes" id="UP000266841">
    <property type="component" value="Unassembled WGS sequence"/>
</dbReference>
<organism evidence="3 4">
    <name type="scientific">Thalassiosira oceanica</name>
    <name type="common">Marine diatom</name>
    <dbReference type="NCBI Taxonomy" id="159749"/>
    <lineage>
        <taxon>Eukaryota</taxon>
        <taxon>Sar</taxon>
        <taxon>Stramenopiles</taxon>
        <taxon>Ochrophyta</taxon>
        <taxon>Bacillariophyta</taxon>
        <taxon>Coscinodiscophyceae</taxon>
        <taxon>Thalassiosirophycidae</taxon>
        <taxon>Thalassiosirales</taxon>
        <taxon>Thalassiosiraceae</taxon>
        <taxon>Thalassiosira</taxon>
    </lineage>
</organism>
<feature type="chain" id="PRO_5003840359" description="Chitin-binding type-2 domain-containing protein" evidence="2">
    <location>
        <begin position="26"/>
        <end position="511"/>
    </location>
</feature>
<comment type="caution">
    <text evidence="3">The sequence shown here is derived from an EMBL/GenBank/DDBJ whole genome shotgun (WGS) entry which is preliminary data.</text>
</comment>
<dbReference type="PANTHER" id="PTHR34823:SF1">
    <property type="entry name" value="CHITIN-BINDING TYPE-4 DOMAIN-CONTAINING PROTEIN"/>
    <property type="match status" value="1"/>
</dbReference>
<feature type="compositionally biased region" description="Low complexity" evidence="1">
    <location>
        <begin position="491"/>
        <end position="504"/>
    </location>
</feature>
<reference evidence="3 4" key="1">
    <citation type="journal article" date="2012" name="Genome Biol.">
        <title>Genome and low-iron response of an oceanic diatom adapted to chronic iron limitation.</title>
        <authorList>
            <person name="Lommer M."/>
            <person name="Specht M."/>
            <person name="Roy A.S."/>
            <person name="Kraemer L."/>
            <person name="Andreson R."/>
            <person name="Gutowska M.A."/>
            <person name="Wolf J."/>
            <person name="Bergner S.V."/>
            <person name="Schilhabel M.B."/>
            <person name="Klostermeier U.C."/>
            <person name="Beiko R.G."/>
            <person name="Rosenstiel P."/>
            <person name="Hippler M."/>
            <person name="Laroche J."/>
        </authorList>
    </citation>
    <scope>NUCLEOTIDE SEQUENCE [LARGE SCALE GENOMIC DNA]</scope>
    <source>
        <strain evidence="3 4">CCMP1005</strain>
    </source>
</reference>
<dbReference type="PANTHER" id="PTHR34823">
    <property type="entry name" value="GLCNAC-BINDING PROTEIN A"/>
    <property type="match status" value="1"/>
</dbReference>
<accession>K0SVL5</accession>
<dbReference type="AlphaFoldDB" id="K0SVL5"/>
<dbReference type="InterPro" id="IPR051024">
    <property type="entry name" value="GlcNAc_Chitin_IntDeg"/>
</dbReference>
<dbReference type="eggNOG" id="ENOG502S8ZT">
    <property type="taxonomic scope" value="Eukaryota"/>
</dbReference>
<feature type="region of interest" description="Disordered" evidence="1">
    <location>
        <begin position="483"/>
        <end position="511"/>
    </location>
</feature>
<proteinExistence type="predicted"/>
<sequence length="511" mass="56740">MRFSCCKCFGRALILSVLFVAQVQATSSCYATFQAKTTYKAGSTVSASIVEHTTEPCAPDLTHQADNRTSLCNADGTRPVAITRTYNYRCVDGPKSLYCQQGWAFDPASVYGHVAWEKLEECSVTAVQPNTIATTTVSAHIHRTTIPATWLAYPFQLPNERMERTRSTVVKIKGFEELDHHRAQISQCGQVGFEPDGMFGHLVWEFLGNCTGTLPPPELVLGYWGRRCPEPWIEMEWVPANLPDNTYEHATVASYYEPGKKLGWRMLFLTCLQLDVVYQCRRFPDYRHCGQAGYQPPKSPATPGAWKDAWAPQGICDPNYAEPPTSSPSFDALDVQEEGCPEVWQSSTSYYGGDLVSLVTSDVPMRRIVYQCRQYPYEGYCNQEALQPGTAYEHFAWTVIGACNKTIAPTQAPNAYGGGGAFCDGAEPYSSTRNYDYGDAVRVGMDRFVCLGFPFGLWCNNPSYKPGLVDGIWNNAWRRDGVCQTSGPTQSPTSKSRSITKSISVAFSQSE</sequence>
<gene>
    <name evidence="3" type="ORF">THAOC_09783</name>
</gene>
<keyword evidence="4" id="KW-1185">Reference proteome</keyword>